<sequence length="221" mass="24632">MVWHALCGYWGGIRPGTNNPELPECRVIKLKLSPGLERTMEDLAVDKIVNNGVGLVSPEVAHNLYEWLHSHLQSLGIDDVKVDVIHLLEMLFEEFGGRVELAKAYYKALTDSMKKHFNGNGVIASMQHCNVWDDFWSKTTGVADGTYWLQGCHAVHCAYSSLWMGNIIHPDWDMFQSTHPCAEFHAASRAISGGPIYISDSVGKHNFKLLKSLVLPDGSVL</sequence>
<accession>A0A5E4GFG5</accession>
<evidence type="ECO:0000256" key="1">
    <source>
        <dbReference type="ARBA" id="ARBA00007240"/>
    </source>
</evidence>
<dbReference type="Pfam" id="PF05691">
    <property type="entry name" value="Raffinose_syn"/>
    <property type="match status" value="1"/>
</dbReference>
<dbReference type="Gramene" id="VVA38393">
    <property type="protein sequence ID" value="VVA38393"/>
    <property type="gene ID" value="Prudul26B024878"/>
</dbReference>
<protein>
    <submittedName>
        <fullName evidence="3">PREDICTED: galactinol--sucrose</fullName>
    </submittedName>
</protein>
<evidence type="ECO:0000313" key="4">
    <source>
        <dbReference type="Proteomes" id="UP000327085"/>
    </source>
</evidence>
<dbReference type="EMBL" id="CABIKO010000638">
    <property type="protein sequence ID" value="VVA38393.1"/>
    <property type="molecule type" value="Genomic_DNA"/>
</dbReference>
<dbReference type="OMA" id="IACICHN"/>
<dbReference type="InterPro" id="IPR008811">
    <property type="entry name" value="Glycosyl_hydrolases_36"/>
</dbReference>
<organism evidence="3 4">
    <name type="scientific">Prunus dulcis</name>
    <name type="common">Almond</name>
    <name type="synonym">Amygdalus dulcis</name>
    <dbReference type="NCBI Taxonomy" id="3755"/>
    <lineage>
        <taxon>Eukaryota</taxon>
        <taxon>Viridiplantae</taxon>
        <taxon>Streptophyta</taxon>
        <taxon>Embryophyta</taxon>
        <taxon>Tracheophyta</taxon>
        <taxon>Spermatophyta</taxon>
        <taxon>Magnoliopsida</taxon>
        <taxon>eudicotyledons</taxon>
        <taxon>Gunneridae</taxon>
        <taxon>Pentapetalae</taxon>
        <taxon>rosids</taxon>
        <taxon>fabids</taxon>
        <taxon>Rosales</taxon>
        <taxon>Rosaceae</taxon>
        <taxon>Amygdaloideae</taxon>
        <taxon>Amygdaleae</taxon>
        <taxon>Prunus</taxon>
    </lineage>
</organism>
<dbReference type="SUPFAM" id="SSF51445">
    <property type="entry name" value="(Trans)glycosidases"/>
    <property type="match status" value="1"/>
</dbReference>
<dbReference type="PANTHER" id="PTHR31268">
    <property type="match status" value="1"/>
</dbReference>
<dbReference type="InParanoid" id="A0A5E4GFG5"/>
<gene>
    <name evidence="3" type="ORF">ALMOND_2B024878</name>
</gene>
<dbReference type="InterPro" id="IPR017853">
    <property type="entry name" value="GH"/>
</dbReference>
<name>A0A5E4GFG5_PRUDU</name>
<dbReference type="Proteomes" id="UP000327085">
    <property type="component" value="Chromosome 5"/>
</dbReference>
<dbReference type="GO" id="GO:0047274">
    <property type="term" value="F:galactinol-sucrose galactosyltransferase activity"/>
    <property type="evidence" value="ECO:0007669"/>
    <property type="project" value="TreeGrafter"/>
</dbReference>
<evidence type="ECO:0000256" key="2">
    <source>
        <dbReference type="ARBA" id="ARBA00023277"/>
    </source>
</evidence>
<reference evidence="4" key="1">
    <citation type="journal article" date="2020" name="Plant J.">
        <title>Transposons played a major role in the diversification between the closely related almond and peach genomes: results from the almond genome sequence.</title>
        <authorList>
            <person name="Alioto T."/>
            <person name="Alexiou K.G."/>
            <person name="Bardil A."/>
            <person name="Barteri F."/>
            <person name="Castanera R."/>
            <person name="Cruz F."/>
            <person name="Dhingra A."/>
            <person name="Duval H."/>
            <person name="Fernandez I Marti A."/>
            <person name="Frias L."/>
            <person name="Galan B."/>
            <person name="Garcia J.L."/>
            <person name="Howad W."/>
            <person name="Gomez-Garrido J."/>
            <person name="Gut M."/>
            <person name="Julca I."/>
            <person name="Morata J."/>
            <person name="Puigdomenech P."/>
            <person name="Ribeca P."/>
            <person name="Rubio Cabetas M.J."/>
            <person name="Vlasova A."/>
            <person name="Wirthensohn M."/>
            <person name="Garcia-Mas J."/>
            <person name="Gabaldon T."/>
            <person name="Casacuberta J.M."/>
            <person name="Arus P."/>
        </authorList>
    </citation>
    <scope>NUCLEOTIDE SEQUENCE [LARGE SCALE GENOMIC DNA]</scope>
    <source>
        <strain evidence="4">cv. Texas</strain>
    </source>
</reference>
<evidence type="ECO:0000313" key="3">
    <source>
        <dbReference type="EMBL" id="VVA38393.1"/>
    </source>
</evidence>
<dbReference type="PANTHER" id="PTHR31268:SF37">
    <property type="entry name" value="GALACTINOL--SUCROSE GALACTOSYLTRANSFERASE"/>
    <property type="match status" value="1"/>
</dbReference>
<keyword evidence="2" id="KW-0119">Carbohydrate metabolism</keyword>
<dbReference type="AlphaFoldDB" id="A0A5E4GFG5"/>
<comment type="similarity">
    <text evidence="1">Belongs to the glycosyl hydrolases 36 family.</text>
</comment>
<proteinExistence type="inferred from homology"/>